<comment type="caution">
    <text evidence="1">The sequence shown here is derived from an EMBL/GenBank/DDBJ whole genome shotgun (WGS) entry which is preliminary data.</text>
</comment>
<keyword evidence="2" id="KW-1185">Reference proteome</keyword>
<protein>
    <submittedName>
        <fullName evidence="1">Gastrin-releasing peptide receptor</fullName>
    </submittedName>
</protein>
<evidence type="ECO:0000313" key="1">
    <source>
        <dbReference type="EMBL" id="GER48048.1"/>
    </source>
</evidence>
<keyword evidence="1" id="KW-0675">Receptor</keyword>
<accession>A0A5A7QT47</accession>
<sequence length="154" mass="17906">MHPSQAFKKSTWVDSLASPPFSFHVEIENPPIKGNPKVTKKITKEADLTEKKYDFYSPILPYHLPNHDDYTVLPRDCYYDLNAASMIDFANLFCHEEVALETISDCPTIKAMGVDCLIDVFSKDVVERYHCNKDLYLIKYRALRVWYICMPQYA</sequence>
<dbReference type="EMBL" id="BKCP01008181">
    <property type="protein sequence ID" value="GER48048.1"/>
    <property type="molecule type" value="Genomic_DNA"/>
</dbReference>
<organism evidence="1 2">
    <name type="scientific">Striga asiatica</name>
    <name type="common">Asiatic witchweed</name>
    <name type="synonym">Buchnera asiatica</name>
    <dbReference type="NCBI Taxonomy" id="4170"/>
    <lineage>
        <taxon>Eukaryota</taxon>
        <taxon>Viridiplantae</taxon>
        <taxon>Streptophyta</taxon>
        <taxon>Embryophyta</taxon>
        <taxon>Tracheophyta</taxon>
        <taxon>Spermatophyta</taxon>
        <taxon>Magnoliopsida</taxon>
        <taxon>eudicotyledons</taxon>
        <taxon>Gunneridae</taxon>
        <taxon>Pentapetalae</taxon>
        <taxon>asterids</taxon>
        <taxon>lamiids</taxon>
        <taxon>Lamiales</taxon>
        <taxon>Orobanchaceae</taxon>
        <taxon>Buchnereae</taxon>
        <taxon>Striga</taxon>
    </lineage>
</organism>
<gene>
    <name evidence="1" type="ORF">STAS_25210</name>
</gene>
<dbReference type="AlphaFoldDB" id="A0A5A7QT47"/>
<dbReference type="Proteomes" id="UP000325081">
    <property type="component" value="Unassembled WGS sequence"/>
</dbReference>
<evidence type="ECO:0000313" key="2">
    <source>
        <dbReference type="Proteomes" id="UP000325081"/>
    </source>
</evidence>
<name>A0A5A7QT47_STRAF</name>
<reference evidence="2" key="1">
    <citation type="journal article" date="2019" name="Curr. Biol.">
        <title>Genome Sequence of Striga asiatica Provides Insight into the Evolution of Plant Parasitism.</title>
        <authorList>
            <person name="Yoshida S."/>
            <person name="Kim S."/>
            <person name="Wafula E.K."/>
            <person name="Tanskanen J."/>
            <person name="Kim Y.M."/>
            <person name="Honaas L."/>
            <person name="Yang Z."/>
            <person name="Spallek T."/>
            <person name="Conn C.E."/>
            <person name="Ichihashi Y."/>
            <person name="Cheong K."/>
            <person name="Cui S."/>
            <person name="Der J.P."/>
            <person name="Gundlach H."/>
            <person name="Jiao Y."/>
            <person name="Hori C."/>
            <person name="Ishida J.K."/>
            <person name="Kasahara H."/>
            <person name="Kiba T."/>
            <person name="Kim M.S."/>
            <person name="Koo N."/>
            <person name="Laohavisit A."/>
            <person name="Lee Y.H."/>
            <person name="Lumba S."/>
            <person name="McCourt P."/>
            <person name="Mortimer J.C."/>
            <person name="Mutuku J.M."/>
            <person name="Nomura T."/>
            <person name="Sasaki-Sekimoto Y."/>
            <person name="Seto Y."/>
            <person name="Wang Y."/>
            <person name="Wakatake T."/>
            <person name="Sakakibara H."/>
            <person name="Demura T."/>
            <person name="Yamaguchi S."/>
            <person name="Yoneyama K."/>
            <person name="Manabe R.I."/>
            <person name="Nelson D.C."/>
            <person name="Schulman A.H."/>
            <person name="Timko M.P."/>
            <person name="dePamphilis C.W."/>
            <person name="Choi D."/>
            <person name="Shirasu K."/>
        </authorList>
    </citation>
    <scope>NUCLEOTIDE SEQUENCE [LARGE SCALE GENOMIC DNA]</scope>
    <source>
        <strain evidence="2">cv. UVA1</strain>
    </source>
</reference>
<proteinExistence type="predicted"/>